<feature type="compositionally biased region" description="Pro residues" evidence="3">
    <location>
        <begin position="1"/>
        <end position="10"/>
    </location>
</feature>
<dbReference type="SUPFAM" id="SSF52075">
    <property type="entry name" value="Outer arm dynein light chain 1"/>
    <property type="match status" value="1"/>
</dbReference>
<dbReference type="InterPro" id="IPR032675">
    <property type="entry name" value="LRR_dom_sf"/>
</dbReference>
<dbReference type="InterPro" id="IPR001611">
    <property type="entry name" value="Leu-rich_rpt"/>
</dbReference>
<dbReference type="InterPro" id="IPR050216">
    <property type="entry name" value="LRR_domain-containing"/>
</dbReference>
<keyword evidence="5" id="KW-1185">Reference proteome</keyword>
<accession>A0AAV9PJ43</accession>
<reference evidence="4 5" key="1">
    <citation type="submission" date="2023-08" db="EMBL/GenBank/DDBJ databases">
        <title>Black Yeasts Isolated from many extreme environments.</title>
        <authorList>
            <person name="Coleine C."/>
            <person name="Stajich J.E."/>
            <person name="Selbmann L."/>
        </authorList>
    </citation>
    <scope>NUCLEOTIDE SEQUENCE [LARGE SCALE GENOMIC DNA]</scope>
    <source>
        <strain evidence="4 5">CCFEE 5935</strain>
    </source>
</reference>
<dbReference type="PANTHER" id="PTHR48051:SF1">
    <property type="entry name" value="RAS SUPPRESSOR PROTEIN 1"/>
    <property type="match status" value="1"/>
</dbReference>
<sequence length="550" mass="61599">MTLPSSPPYIPSFDVPSSPLPEIEEAGELPVRASDIVPGETRKRPFSDYESSSEPWFSDDISDAEVGDSLRQDEHRRKRLVKGPWWKVGGRGGSLRRKAMAKREHVWNDSGVWLGSDSSEEQAGPAGVNQRPLVELEESDYLRSSPPPAPLSLTPGEEHAAAIINGCVDRGQEMVELSDLALTQLSDPTLRPLHQLIRHTHIDLTQPPSEDEFGPLTPSIQLYLSCNALSSLPSELFELENISVLSLRNNQLTHVPSAIGSLRNLKELHISQNSISWLPWEMLDLFCCGDSHRQIVTRPNPLLDPAPGFEEPKHLRRPKVATGEFMEHLSRWGETSGAFFQKMREWYAEEDEPWTIRHELELKLKLGRLKRTNHLQEASRAGMEVKMCCNEQLIYLASSAIRYFQVDGSPCRDVSGGRPLADSELYAAVMDPHIHVPPTTEHSAVPSLFEMSLRSMQANYDLQNPSEYPSNLSLSVTSALQQAAGAARRGNDCCSTCGRRYVIARAEWMEFWFNGFPSQECLTRDTVLPFSRRACSWACATPSQLGSFRS</sequence>
<evidence type="ECO:0000256" key="1">
    <source>
        <dbReference type="ARBA" id="ARBA00022614"/>
    </source>
</evidence>
<gene>
    <name evidence="4" type="ORF">LTR77_002012</name>
</gene>
<proteinExistence type="predicted"/>
<organism evidence="4 5">
    <name type="scientific">Saxophila tyrrhenica</name>
    <dbReference type="NCBI Taxonomy" id="1690608"/>
    <lineage>
        <taxon>Eukaryota</taxon>
        <taxon>Fungi</taxon>
        <taxon>Dikarya</taxon>
        <taxon>Ascomycota</taxon>
        <taxon>Pezizomycotina</taxon>
        <taxon>Dothideomycetes</taxon>
        <taxon>Dothideomycetidae</taxon>
        <taxon>Mycosphaerellales</taxon>
        <taxon>Extremaceae</taxon>
        <taxon>Saxophila</taxon>
    </lineage>
</organism>
<evidence type="ECO:0000256" key="3">
    <source>
        <dbReference type="SAM" id="MobiDB-lite"/>
    </source>
</evidence>
<feature type="region of interest" description="Disordered" evidence="3">
    <location>
        <begin position="1"/>
        <end position="75"/>
    </location>
</feature>
<dbReference type="GO" id="GO:0005737">
    <property type="term" value="C:cytoplasm"/>
    <property type="evidence" value="ECO:0007669"/>
    <property type="project" value="TreeGrafter"/>
</dbReference>
<evidence type="ECO:0000313" key="4">
    <source>
        <dbReference type="EMBL" id="KAK5173331.1"/>
    </source>
</evidence>
<dbReference type="Proteomes" id="UP001337655">
    <property type="component" value="Unassembled WGS sequence"/>
</dbReference>
<dbReference type="RefSeq" id="XP_064662026.1">
    <property type="nucleotide sequence ID" value="XM_064799271.1"/>
</dbReference>
<evidence type="ECO:0000256" key="2">
    <source>
        <dbReference type="ARBA" id="ARBA00022737"/>
    </source>
</evidence>
<dbReference type="Gene3D" id="3.80.10.10">
    <property type="entry name" value="Ribonuclease Inhibitor"/>
    <property type="match status" value="1"/>
</dbReference>
<dbReference type="InterPro" id="IPR003591">
    <property type="entry name" value="Leu-rich_rpt_typical-subtyp"/>
</dbReference>
<keyword evidence="1" id="KW-0433">Leucine-rich repeat</keyword>
<dbReference type="EMBL" id="JAVRRT010000003">
    <property type="protein sequence ID" value="KAK5173331.1"/>
    <property type="molecule type" value="Genomic_DNA"/>
</dbReference>
<dbReference type="PANTHER" id="PTHR48051">
    <property type="match status" value="1"/>
</dbReference>
<dbReference type="AlphaFoldDB" id="A0AAV9PJ43"/>
<protein>
    <submittedName>
        <fullName evidence="4">Uncharacterized protein</fullName>
    </submittedName>
</protein>
<name>A0AAV9PJ43_9PEZI</name>
<dbReference type="SMART" id="SM00369">
    <property type="entry name" value="LRR_TYP"/>
    <property type="match status" value="2"/>
</dbReference>
<dbReference type="GeneID" id="89923359"/>
<keyword evidence="2" id="KW-0677">Repeat</keyword>
<dbReference type="Pfam" id="PF13855">
    <property type="entry name" value="LRR_8"/>
    <property type="match status" value="1"/>
</dbReference>
<evidence type="ECO:0000313" key="5">
    <source>
        <dbReference type="Proteomes" id="UP001337655"/>
    </source>
</evidence>
<comment type="caution">
    <text evidence="4">The sequence shown here is derived from an EMBL/GenBank/DDBJ whole genome shotgun (WGS) entry which is preliminary data.</text>
</comment>